<dbReference type="Pfam" id="PF00550">
    <property type="entry name" value="PP-binding"/>
    <property type="match status" value="6"/>
</dbReference>
<evidence type="ECO:0000259" key="10">
    <source>
        <dbReference type="PROSITE" id="PS50075"/>
    </source>
</evidence>
<dbReference type="Pfam" id="PF21089">
    <property type="entry name" value="PKS_DH_N"/>
    <property type="match status" value="2"/>
</dbReference>
<dbReference type="Proteomes" id="UP000302139">
    <property type="component" value="Unassembled WGS sequence"/>
</dbReference>
<evidence type="ECO:0000259" key="11">
    <source>
        <dbReference type="PROSITE" id="PS52004"/>
    </source>
</evidence>
<dbReference type="PROSITE" id="PS00012">
    <property type="entry name" value="PHOSPHOPANTETHEINE"/>
    <property type="match status" value="2"/>
</dbReference>
<dbReference type="InterPro" id="IPR014031">
    <property type="entry name" value="Ketoacyl_synth_C"/>
</dbReference>
<reference evidence="13 14" key="1">
    <citation type="submission" date="2019-04" db="EMBL/GenBank/DDBJ databases">
        <title>Draft genome sequences of Streptomyces avermitilis NBRC 14893.</title>
        <authorList>
            <person name="Komaki H."/>
            <person name="Tamura T."/>
            <person name="Hosoyama A."/>
        </authorList>
    </citation>
    <scope>NUCLEOTIDE SEQUENCE [LARGE SCALE GENOMIC DNA]</scope>
    <source>
        <strain evidence="13 14">NBRC 14893</strain>
    </source>
</reference>
<dbReference type="InterPro" id="IPR042104">
    <property type="entry name" value="PKS_dehydratase_sf"/>
</dbReference>
<feature type="domain" description="Ketosynthase family 3 (KS3)" evidence="11">
    <location>
        <begin position="1026"/>
        <end position="1463"/>
    </location>
</feature>
<keyword evidence="5" id="KW-0597">Phosphoprotein</keyword>
<feature type="domain" description="Carrier" evidence="10">
    <location>
        <begin position="382"/>
        <end position="456"/>
    </location>
</feature>
<evidence type="ECO:0000256" key="9">
    <source>
        <dbReference type="SAM" id="MobiDB-lite"/>
    </source>
</evidence>
<evidence type="ECO:0000313" key="13">
    <source>
        <dbReference type="EMBL" id="GDY68150.1"/>
    </source>
</evidence>
<evidence type="ECO:0000256" key="1">
    <source>
        <dbReference type="ARBA" id="ARBA00004496"/>
    </source>
</evidence>
<feature type="region of interest" description="C-terminal hotdog fold" evidence="8">
    <location>
        <begin position="111"/>
        <end position="260"/>
    </location>
</feature>
<comment type="subcellular location">
    <subcellularLocation>
        <location evidence="1">Cytoplasm</location>
    </subcellularLocation>
</comment>
<comment type="pathway">
    <text evidence="2">Antibiotic biosynthesis.</text>
</comment>
<dbReference type="PROSITE" id="PS52004">
    <property type="entry name" value="KS3_2"/>
    <property type="match status" value="2"/>
</dbReference>
<dbReference type="Gene3D" id="1.10.1240.100">
    <property type="match status" value="2"/>
</dbReference>
<dbReference type="GO" id="GO:0004312">
    <property type="term" value="F:fatty acid synthase activity"/>
    <property type="evidence" value="ECO:0007669"/>
    <property type="project" value="TreeGrafter"/>
</dbReference>
<dbReference type="Pfam" id="PF00109">
    <property type="entry name" value="ketoacyl-synt"/>
    <property type="match status" value="2"/>
</dbReference>
<comment type="caution">
    <text evidence="8">Lacks conserved residue(s) required for the propagation of feature annotation.</text>
</comment>
<dbReference type="InterPro" id="IPR013968">
    <property type="entry name" value="PKS_KR"/>
</dbReference>
<dbReference type="FunFam" id="3.40.47.10:FF:000019">
    <property type="entry name" value="Polyketide synthase type I"/>
    <property type="match status" value="1"/>
</dbReference>
<dbReference type="CDD" id="cd00833">
    <property type="entry name" value="PKS"/>
    <property type="match status" value="2"/>
</dbReference>
<dbReference type="InterPro" id="IPR036291">
    <property type="entry name" value="NAD(P)-bd_dom_sf"/>
</dbReference>
<keyword evidence="3" id="KW-0596">Phosphopantetheine</keyword>
<protein>
    <submittedName>
        <fullName evidence="13">Uncharacterized protein</fullName>
    </submittedName>
</protein>
<feature type="compositionally biased region" description="Basic and acidic residues" evidence="9">
    <location>
        <begin position="2106"/>
        <end position="2124"/>
    </location>
</feature>
<dbReference type="InterPro" id="IPR049551">
    <property type="entry name" value="PKS_DH_C"/>
</dbReference>
<accession>A0A4D4M878</accession>
<dbReference type="Pfam" id="PF08659">
    <property type="entry name" value="KR"/>
    <property type="match status" value="1"/>
</dbReference>
<dbReference type="InterPro" id="IPR014030">
    <property type="entry name" value="Ketoacyl_synth_N"/>
</dbReference>
<feature type="domain" description="Carrier" evidence="10">
    <location>
        <begin position="2911"/>
        <end position="2988"/>
    </location>
</feature>
<dbReference type="SMART" id="SM01294">
    <property type="entry name" value="PKS_PP_betabranch"/>
    <property type="match status" value="1"/>
</dbReference>
<comment type="caution">
    <text evidence="13">The sequence shown here is derived from an EMBL/GenBank/DDBJ whole genome shotgun (WGS) entry which is preliminary data.</text>
</comment>
<feature type="region of interest" description="N-terminal hotdog fold" evidence="8">
    <location>
        <begin position="700"/>
        <end position="822"/>
    </location>
</feature>
<dbReference type="Gene3D" id="1.10.1200.10">
    <property type="entry name" value="ACP-like"/>
    <property type="match status" value="6"/>
</dbReference>
<organism evidence="13 14">
    <name type="scientific">Streptomyces avermitilis</name>
    <dbReference type="NCBI Taxonomy" id="33903"/>
    <lineage>
        <taxon>Bacteria</taxon>
        <taxon>Bacillati</taxon>
        <taxon>Actinomycetota</taxon>
        <taxon>Actinomycetes</taxon>
        <taxon>Kitasatosporales</taxon>
        <taxon>Streptomycetaceae</taxon>
        <taxon>Streptomyces</taxon>
    </lineage>
</organism>
<dbReference type="InterPro" id="IPR050091">
    <property type="entry name" value="PKS_NRPS_Biosynth_Enz"/>
</dbReference>
<evidence type="ECO:0000256" key="2">
    <source>
        <dbReference type="ARBA" id="ARBA00004792"/>
    </source>
</evidence>
<sequence>MLHGHVVYGRSLLPGVGYVDLVLQMLARQGYAMLDIELRNVTILAPLVAAPGEQVQATVEGRPAPAGGWRIEVRSRRPEDTAEVVHAVVAAHRRPPSVFRERLQVPVTGADRLTSLTEIYSWCREHQLHHSGLMKIDGVVHHRPGDWIAELDLAPEYHGTTDAFLFHPALFEAGLLGGGVGLGMLHAGNDGQGLYLPLLFESFRAQGALGKRCFVRVPAESVRRDDELIRMRVEFYDATGMKVAEIGQFVAKRVRAATNLDVRGESAPGAAPAAAGAFPVAGAAVPVAVGRDLVGVVRDLVAARLEVPSAQVDVGAGYYELGLASADLLSLVADLEDRLSVSLSPTVMFEHKTVSDLAAWLETQSGAFPAAGAAGVPVAVGRDLVGVVRDLVAARLEVPSAQVDVGAGYYELGLASADLLSLVADLEDRLSVSLSPTVMFEHKTVADLAAWLETQSGAFPAAGAAGVPVAVGRDLVGVVRDLVAARLEVPSAQVDVGAGYYELGLASADLLSLVADLEDRLSVSLSPTVMFEHKTVADLAAWLETQVHDAPVPQQHSTPAPVPVPTPAPVPAPAAVPRSDTDPAGLLSAVRTALTDEVSALLEVPADDVDPDGEFAEFGFDWAGLAHLTDRLNDRYRLALASTVFSEHRTVRAMAAHLVGTYPEHLTPGRVESGESASPMPQAGLDDQAVRALQERRRPHAMLHRPVPDGNGVSHRASFGGGEPYLRDHQVRGYRILPGVAHLEMAREAVARTLGEEHPNRVRLENVVWLRPAICGPDGLELTVSVRTLPGGGCEYEIHSPDADGGRTLCSQGRASVGEAEEPGLPLLDELRAGCAETVLPAADIYGLYHRMGLAYGPAQRSLVKLGVGTDDAGRPQALAELELPAAAELPGRCGLHPSIMDGALHASIGLWPTAAQSDGRPAELALPFALERITVFAATPAKAYAWIRHQRGSATDAASARLDVTLLDEQGRVCVELTGISSRALPDTAWTVQTPAVPVPQDGQLPAREEQVAARPAPPGPEHARTDIAIVGVSGRYPEAADLGEFWENLRSGRDCIREVPAERWDHRRFAEAGGSATARWGGFLDDIDRFDPLFFQISPLEADYLDPQERLFLECVHHTLEDAGHTGESLARTVTAPGGPLGKVGVFVGVMYQEYQLLGAQAQERGERVALWGSASTIANRVSYFYDFHGPSMAVDTMCSSSLTSIHLACEAIKSGQCDAAIAGGVNLSPHPNKYLVLSERRFLSSDGRCRSFGEGGDGYVPGEGVGAVLLKPLERAVADGDHIYGVIKGTALNHGGRTTGYSVPTPVAQGEVIAAALTASGVDPRALSYLEAHGTGTSLGDPIEIAGLTKAFQQAGGAPRRCAIGSVKSNIGHTESAAGIAGVTKVLLQLEHEELVPSLHSDPLNPHIDFARTPLRVQRHVEPWRRPTLEIDGEVRTFPRIAGVSGFGGGGSNAHVVIAEYEPAPRPAGAAAGGRPALLVLSAQSEAQLVEQARRLSARLAELGDGDLQDVAWTLQVGRMALQERLALAAASLQDARAQLDAFASDPRRPGAWTRGTVRSDRGSDDEVLRAAVADWSGHGAYDGLLRLWADGAAVNWEAVHPSVASAHRVSLPGYPFARERYWLHSDTLDPDTGRPLAALTARSAQPTAPGADGEAAEQDEMLLLRPGWVAQDAAPADGRAGAAVRESFAEHHVVVIGELPAGERDALRTALPADAACRFLEPVDGSLGRQYTEAARQLFAVVRGILERGVRQPVLLQVALAGTADAPDERERLACFGGLAALLKTAHLENPFLRTQFVECLDGVSAATVAARLVSEAVPDPEPEVRHRGGHRYVCRPAEATSARAAAAPWKEGGVYLLTGGAGGLGLIVAREIAASVRRATVVLTGRSPLSEERRGALNALRSAGLTVDYQRADVADRAAVARVLAHVADNHGQLTGILHAAGVIEDNFVLRKSPEELERVLAPKVAGLVHLDEASRELPLEVFLCFSSLSGSFGNPGQADYAAANAFMDAYAAYRNRLVDAGLGSGRTVSVGWPLWDEGGMGAADHTVREHLRSAGLAPLDTARGLTALRCALALQENGPDDGRLLVVMGRRSALLPRLTGRGEEPVDGRTEPAPRPVHDALPAEPAEATDGSARALEDRAVTYLRPRLAAALKLGPERLDPDTPLERYGMDSVLAVNLIGRLEQDFGSLSRTLLFEVQTVRGLARYFAAEHPQALRALLGEPVVPQPPRLRPPATPVPAAPRTQEPAPARHRAESGDQAGPREPAAVRDRGAGPDTPGHGQEIAIIGIGGRYPQAEDLDTFWANLRAGKDAVTEVPADRWDAERSGRGRWGAFLDGVDRFDPLHFGISPREAAAMDPQQRLFLETVWHLLEHSGVTQEVIERRYGRRVGVYVGTAYQMYRADESDPTLAALTSAASYNLIANRVSHFFGLEGPSLAVDSMCTSSTMAIHLACADLLRDESELAIAGGVNLTVHPDKYLALSEMQMLGSHPGSRSFRDGDGYLPAEAVGAVLLKPLDAALRDGDTIHAVIKSTASMHGGRSNGFMTPSHRTQVGVMRRALERAGAGTGSIGYVEAAANGTAFSDEVEVRALREVFHGVAEPVALGTVKSNLGHPEAASGIAQLTKVVLQLRHGELVPLVGTGSPNPNLDLDGTPLTLCDRLTAWEPRGTADEDGRPVPRRALINSVAAGGSHVSLVIEAPPQPEAAAPEPERGTGPQLVVLSARNPERLWTAARRLHDFLDRDGSADLADLAYTSQLGREALPERLAVVAGSTQELKHALAHHLADGSGTGQPPAPATPVHRGNAEEDAGPLGTVLVGARGEAFLAGLVADGDLESLAELWVHGIRVPWGELHHGRRRLLPLPATAFEAGSYWVGRKPAGPVRAEPPADAAVGAARRAAADGPGDGKLTDTELTMVSLWSELLQIEAAQIEVTTNFFSLGGNSLMANRLINLVKQRVGVELPVQAVFDAPRLADMAAELERRVPRALHASALEVDRILESIDLIERMSDEELAALDIEN</sequence>
<dbReference type="GO" id="GO:0031177">
    <property type="term" value="F:phosphopantetheine binding"/>
    <property type="evidence" value="ECO:0007669"/>
    <property type="project" value="InterPro"/>
</dbReference>
<feature type="domain" description="Carrier" evidence="10">
    <location>
        <begin position="473"/>
        <end position="547"/>
    </location>
</feature>
<evidence type="ECO:0000256" key="3">
    <source>
        <dbReference type="ARBA" id="ARBA00022450"/>
    </source>
</evidence>
<feature type="active site" description="Proton acceptor; for dehydratase activity" evidence="8">
    <location>
        <position position="729"/>
    </location>
</feature>
<evidence type="ECO:0000259" key="12">
    <source>
        <dbReference type="PROSITE" id="PS52019"/>
    </source>
</evidence>
<evidence type="ECO:0000256" key="4">
    <source>
        <dbReference type="ARBA" id="ARBA00022490"/>
    </source>
</evidence>
<dbReference type="PROSITE" id="PS50075">
    <property type="entry name" value="CARRIER"/>
    <property type="match status" value="6"/>
</dbReference>
<dbReference type="GO" id="GO:0005737">
    <property type="term" value="C:cytoplasm"/>
    <property type="evidence" value="ECO:0007669"/>
    <property type="project" value="UniProtKB-SubCell"/>
</dbReference>
<dbReference type="EMBL" id="BJHX01000001">
    <property type="protein sequence ID" value="GDY68150.1"/>
    <property type="molecule type" value="Genomic_DNA"/>
</dbReference>
<evidence type="ECO:0000256" key="7">
    <source>
        <dbReference type="ARBA" id="ARBA00022737"/>
    </source>
</evidence>
<dbReference type="InterPro" id="IPR016039">
    <property type="entry name" value="Thiolase-like"/>
</dbReference>
<dbReference type="InterPro" id="IPR054514">
    <property type="entry name" value="RhiE-like_linker"/>
</dbReference>
<feature type="domain" description="PKS/mFAS DH" evidence="12">
    <location>
        <begin position="700"/>
        <end position="992"/>
    </location>
</feature>
<gene>
    <name evidence="13" type="ORF">SAV14893_075430</name>
</gene>
<dbReference type="PROSITE" id="PS52019">
    <property type="entry name" value="PKS_MFAS_DH"/>
    <property type="match status" value="2"/>
</dbReference>
<dbReference type="GO" id="GO:0033068">
    <property type="term" value="P:macrolide biosynthetic process"/>
    <property type="evidence" value="ECO:0007669"/>
    <property type="project" value="UniProtKB-ARBA"/>
</dbReference>
<feature type="region of interest" description="N-terminal hotdog fold" evidence="8">
    <location>
        <begin position="1"/>
        <end position="98"/>
    </location>
</feature>
<keyword evidence="7" id="KW-0677">Repeat</keyword>
<dbReference type="SMART" id="SM00825">
    <property type="entry name" value="PKS_KS"/>
    <property type="match status" value="2"/>
</dbReference>
<feature type="active site" description="Proton donor; for dehydratase activity" evidence="8">
    <location>
        <position position="902"/>
    </location>
</feature>
<feature type="region of interest" description="C-terminal hotdog fold" evidence="8">
    <location>
        <begin position="836"/>
        <end position="992"/>
    </location>
</feature>
<dbReference type="SUPFAM" id="SSF51735">
    <property type="entry name" value="NAD(P)-binding Rossmann-fold domains"/>
    <property type="match status" value="1"/>
</dbReference>
<feature type="region of interest" description="Disordered" evidence="9">
    <location>
        <begin position="2789"/>
        <end position="2814"/>
    </location>
</feature>
<keyword evidence="6" id="KW-0808">Transferase</keyword>
<feature type="region of interest" description="Disordered" evidence="9">
    <location>
        <begin position="2232"/>
        <end position="2288"/>
    </location>
</feature>
<dbReference type="Gene3D" id="3.40.50.720">
    <property type="entry name" value="NAD(P)-binding Rossmann-like Domain"/>
    <property type="match status" value="1"/>
</dbReference>
<dbReference type="SMART" id="SM00823">
    <property type="entry name" value="PKS_PP"/>
    <property type="match status" value="6"/>
</dbReference>
<feature type="domain" description="PKS/mFAS DH" evidence="12">
    <location>
        <begin position="1"/>
        <end position="260"/>
    </location>
</feature>
<dbReference type="InterPro" id="IPR036736">
    <property type="entry name" value="ACP-like_sf"/>
</dbReference>
<dbReference type="CDD" id="cd08953">
    <property type="entry name" value="KR_2_SDR_x"/>
    <property type="match status" value="1"/>
</dbReference>
<dbReference type="InterPro" id="IPR020841">
    <property type="entry name" value="PKS_Beta-ketoAc_synthase_dom"/>
</dbReference>
<dbReference type="SUPFAM" id="SSF53901">
    <property type="entry name" value="Thiolase-like"/>
    <property type="match status" value="2"/>
</dbReference>
<dbReference type="Pfam" id="PF02801">
    <property type="entry name" value="Ketoacyl-synt_C"/>
    <property type="match status" value="2"/>
</dbReference>
<dbReference type="PANTHER" id="PTHR43775:SF37">
    <property type="entry name" value="SI:DKEY-61P9.11"/>
    <property type="match status" value="1"/>
</dbReference>
<dbReference type="SUPFAM" id="SSF47336">
    <property type="entry name" value="ACP-like"/>
    <property type="match status" value="6"/>
</dbReference>
<feature type="region of interest" description="Disordered" evidence="9">
    <location>
        <begin position="2103"/>
        <end position="2139"/>
    </location>
</feature>
<feature type="domain" description="Carrier" evidence="10">
    <location>
        <begin position="585"/>
        <end position="662"/>
    </location>
</feature>
<dbReference type="GO" id="GO:0071770">
    <property type="term" value="P:DIM/DIP cell wall layer assembly"/>
    <property type="evidence" value="ECO:0007669"/>
    <property type="project" value="TreeGrafter"/>
</dbReference>
<dbReference type="SMART" id="SM00822">
    <property type="entry name" value="PKS_KR"/>
    <property type="match status" value="1"/>
</dbReference>
<evidence type="ECO:0000256" key="8">
    <source>
        <dbReference type="PROSITE-ProRule" id="PRU01363"/>
    </source>
</evidence>
<dbReference type="InterPro" id="IPR006162">
    <property type="entry name" value="Ppantetheine_attach_site"/>
</dbReference>
<dbReference type="Gene3D" id="3.40.47.10">
    <property type="match status" value="2"/>
</dbReference>
<keyword evidence="4" id="KW-0963">Cytoplasm</keyword>
<evidence type="ECO:0000256" key="5">
    <source>
        <dbReference type="ARBA" id="ARBA00022553"/>
    </source>
</evidence>
<dbReference type="SMART" id="SM00826">
    <property type="entry name" value="PKS_DH"/>
    <property type="match status" value="1"/>
</dbReference>
<dbReference type="GO" id="GO:0005886">
    <property type="term" value="C:plasma membrane"/>
    <property type="evidence" value="ECO:0007669"/>
    <property type="project" value="TreeGrafter"/>
</dbReference>
<feature type="domain" description="Carrier" evidence="10">
    <location>
        <begin position="291"/>
        <end position="365"/>
    </location>
</feature>
<dbReference type="InterPro" id="IPR057326">
    <property type="entry name" value="KR_dom"/>
</dbReference>
<dbReference type="Pfam" id="PF14765">
    <property type="entry name" value="PS-DH"/>
    <property type="match status" value="2"/>
</dbReference>
<dbReference type="Pfam" id="PF22336">
    <property type="entry name" value="RhiE-like_linker"/>
    <property type="match status" value="2"/>
</dbReference>
<feature type="domain" description="Carrier" evidence="10">
    <location>
        <begin position="2143"/>
        <end position="2217"/>
    </location>
</feature>
<evidence type="ECO:0000256" key="6">
    <source>
        <dbReference type="ARBA" id="ARBA00022679"/>
    </source>
</evidence>
<dbReference type="InterPro" id="IPR049900">
    <property type="entry name" value="PKS_mFAS_DH"/>
</dbReference>
<evidence type="ECO:0000313" key="14">
    <source>
        <dbReference type="Proteomes" id="UP000302139"/>
    </source>
</evidence>
<feature type="compositionally biased region" description="Pro residues" evidence="9">
    <location>
        <begin position="2232"/>
        <end position="2245"/>
    </location>
</feature>
<proteinExistence type="predicted"/>
<name>A0A4D4M878_STRAX</name>
<dbReference type="InterPro" id="IPR020807">
    <property type="entry name" value="PKS_DH"/>
</dbReference>
<dbReference type="PANTHER" id="PTHR43775">
    <property type="entry name" value="FATTY ACID SYNTHASE"/>
    <property type="match status" value="1"/>
</dbReference>
<feature type="domain" description="Ketosynthase family 3 (KS3)" evidence="11">
    <location>
        <begin position="2286"/>
        <end position="2704"/>
    </location>
</feature>
<dbReference type="InterPro" id="IPR020806">
    <property type="entry name" value="PKS_PP-bd"/>
</dbReference>
<dbReference type="InterPro" id="IPR049552">
    <property type="entry name" value="PKS_DH_N"/>
</dbReference>
<dbReference type="InterPro" id="IPR009081">
    <property type="entry name" value="PP-bd_ACP"/>
</dbReference>
<dbReference type="Gene3D" id="3.10.129.110">
    <property type="entry name" value="Polyketide synthase dehydratase"/>
    <property type="match status" value="2"/>
</dbReference>
<dbReference type="GO" id="GO:0006633">
    <property type="term" value="P:fatty acid biosynthetic process"/>
    <property type="evidence" value="ECO:0007669"/>
    <property type="project" value="TreeGrafter"/>
</dbReference>